<gene>
    <name evidence="2" type="ORF">KACHI17_04940</name>
</gene>
<organism evidence="2">
    <name type="scientific">Sediminibacterium sp. KACHI17</name>
    <dbReference type="NCBI Taxonomy" id="1751071"/>
    <lineage>
        <taxon>Bacteria</taxon>
        <taxon>Pseudomonadati</taxon>
        <taxon>Bacteroidota</taxon>
        <taxon>Chitinophagia</taxon>
        <taxon>Chitinophagales</taxon>
        <taxon>Chitinophagaceae</taxon>
        <taxon>Sediminibacterium</taxon>
    </lineage>
</organism>
<dbReference type="AlphaFoldDB" id="A0AAT9GG04"/>
<keyword evidence="1" id="KW-1133">Transmembrane helix</keyword>
<name>A0AAT9GG04_9BACT</name>
<feature type="transmembrane region" description="Helical" evidence="1">
    <location>
        <begin position="34"/>
        <end position="53"/>
    </location>
</feature>
<sequence length="70" mass="7329">MTDTLSQIVNTPVGAAASGVAAVPVIDLPNTGHALIDTVLKVLVVVIGLIPSIKQLFGRKKRKQNSEPVK</sequence>
<dbReference type="RefSeq" id="WP_353549926.1">
    <property type="nucleotide sequence ID" value="NZ_AP029612.1"/>
</dbReference>
<evidence type="ECO:0008006" key="3">
    <source>
        <dbReference type="Google" id="ProtNLM"/>
    </source>
</evidence>
<evidence type="ECO:0000313" key="2">
    <source>
        <dbReference type="EMBL" id="BFG69613.1"/>
    </source>
</evidence>
<reference evidence="2" key="1">
    <citation type="submission" date="2024-02" db="EMBL/GenBank/DDBJ databases">
        <title>Sediminibacterium planktonica sp. nov. and Sediminibacterium longus sp. nov., isolated from surface lake and river water.</title>
        <authorList>
            <person name="Watanabe K."/>
            <person name="Takemine S."/>
            <person name="Ishii Y."/>
            <person name="Ogata Y."/>
            <person name="Shindo C."/>
            <person name="Suda W."/>
        </authorList>
    </citation>
    <scope>NUCLEOTIDE SEQUENCE</scope>
    <source>
        <strain evidence="2">KACHI17</strain>
    </source>
</reference>
<dbReference type="EMBL" id="AP029612">
    <property type="protein sequence ID" value="BFG69613.1"/>
    <property type="molecule type" value="Genomic_DNA"/>
</dbReference>
<protein>
    <recommendedName>
        <fullName evidence="3">Holin</fullName>
    </recommendedName>
</protein>
<keyword evidence="1" id="KW-0812">Transmembrane</keyword>
<evidence type="ECO:0000256" key="1">
    <source>
        <dbReference type="SAM" id="Phobius"/>
    </source>
</evidence>
<proteinExistence type="predicted"/>
<accession>A0AAT9GG04</accession>
<keyword evidence="1" id="KW-0472">Membrane</keyword>